<proteinExistence type="predicted"/>
<name>A0AA90H4L8_9ACTN</name>
<dbReference type="RefSeq" id="WP_271312588.1">
    <property type="nucleotide sequence ID" value="NZ_JABXJJ020000017.1"/>
</dbReference>
<sequence>MDLGPEHLRRFDELSAPALDHRAPVHGALRAVLQFAGTSVEARRPARIRR</sequence>
<comment type="caution">
    <text evidence="1">The sequence shown here is derived from an EMBL/GenBank/DDBJ whole genome shotgun (WGS) entry which is preliminary data.</text>
</comment>
<organism evidence="1">
    <name type="scientific">Streptantibioticus silvisoli</name>
    <dbReference type="NCBI Taxonomy" id="2705255"/>
    <lineage>
        <taxon>Bacteria</taxon>
        <taxon>Bacillati</taxon>
        <taxon>Actinomycetota</taxon>
        <taxon>Actinomycetes</taxon>
        <taxon>Kitasatosporales</taxon>
        <taxon>Streptomycetaceae</taxon>
        <taxon>Streptantibioticus</taxon>
    </lineage>
</organism>
<reference evidence="1" key="1">
    <citation type="submission" date="2023-05" db="EMBL/GenBank/DDBJ databases">
        <title>Streptantibioticus silvisoli sp. nov., acidotolerant actinomycetes 1 from pine litter.</title>
        <authorList>
            <person name="Swiecimska M."/>
            <person name="Golinska P."/>
            <person name="Sangal V."/>
            <person name="Wachnowicz B."/>
            <person name="Goodfellow M."/>
        </authorList>
    </citation>
    <scope>NUCLEOTIDE SEQUENCE</scope>
    <source>
        <strain evidence="1">SL13</strain>
    </source>
</reference>
<evidence type="ECO:0000313" key="1">
    <source>
        <dbReference type="EMBL" id="MDI5970705.1"/>
    </source>
</evidence>
<protein>
    <submittedName>
        <fullName evidence="1">Uncharacterized protein</fullName>
    </submittedName>
</protein>
<accession>A0AA90H4L8</accession>
<dbReference type="EMBL" id="JABXJJ020000017">
    <property type="protein sequence ID" value="MDI5970705.1"/>
    <property type="molecule type" value="Genomic_DNA"/>
</dbReference>
<gene>
    <name evidence="1" type="ORF">POF50_015390</name>
</gene>
<dbReference type="AlphaFoldDB" id="A0AA90H4L8"/>